<dbReference type="AlphaFoldDB" id="A0A409XK02"/>
<feature type="region of interest" description="Disordered" evidence="1">
    <location>
        <begin position="913"/>
        <end position="1022"/>
    </location>
</feature>
<name>A0A409XK02_PSICY</name>
<proteinExistence type="predicted"/>
<comment type="caution">
    <text evidence="2">The sequence shown here is derived from an EMBL/GenBank/DDBJ whole genome shotgun (WGS) entry which is preliminary data.</text>
</comment>
<evidence type="ECO:0008006" key="4">
    <source>
        <dbReference type="Google" id="ProtNLM"/>
    </source>
</evidence>
<feature type="compositionally biased region" description="Polar residues" evidence="1">
    <location>
        <begin position="936"/>
        <end position="946"/>
    </location>
</feature>
<dbReference type="EMBL" id="NHYD01001489">
    <property type="protein sequence ID" value="PPQ91056.1"/>
    <property type="molecule type" value="Genomic_DNA"/>
</dbReference>
<gene>
    <name evidence="2" type="ORF">CVT25_013909</name>
</gene>
<evidence type="ECO:0000256" key="1">
    <source>
        <dbReference type="SAM" id="MobiDB-lite"/>
    </source>
</evidence>
<reference evidence="2 3" key="1">
    <citation type="journal article" date="2018" name="Evol. Lett.">
        <title>Horizontal gene cluster transfer increased hallucinogenic mushroom diversity.</title>
        <authorList>
            <person name="Reynolds H.T."/>
            <person name="Vijayakumar V."/>
            <person name="Gluck-Thaler E."/>
            <person name="Korotkin H.B."/>
            <person name="Matheny P.B."/>
            <person name="Slot J.C."/>
        </authorList>
    </citation>
    <scope>NUCLEOTIDE SEQUENCE [LARGE SCALE GENOMIC DNA]</scope>
    <source>
        <strain evidence="2 3">2631</strain>
    </source>
</reference>
<feature type="non-terminal residue" evidence="2">
    <location>
        <position position="1039"/>
    </location>
</feature>
<feature type="compositionally biased region" description="Low complexity" evidence="1">
    <location>
        <begin position="975"/>
        <end position="986"/>
    </location>
</feature>
<sequence length="1039" mass="116554">MPDQERQFHENRLKELVEVITQDIKVCRSDITHFMNRKFVYKLVLAKGYEKKFATHIETFLRRRSELQSIISEYVAVGISSAGIALAEIGKKVDIADDKLDRITAVLFRNLDTPREKDVFRFMQQHGGPEKCVSDLDLLPKLISKAGQSPKTGKAVVSNRAELEDLRKELSEALNEDLDKVLGKHFLRFEKVLQVQSNNIKRMASHLENQGLLMQTQSSKLGRILDTVTTIMVLEEGKYKPRAVKLKDPEIHRVWTQMNLNSVVKAKVFVLTFRDHVRLDRSTAVTPTPSVASLHEDDTDFQSFMSPAQSYHSETNHPILRPPMTLTESTRDFHTLQLAMNSIEADESSMILDSPLELNGLNMDVGITTSAADAEDEDAASGTESMANTPKPTLHLAVTDTDPNAFQSLVNLPEARPYPQRRRSTMTSKVAMESDEWVLEYIDAAYVKPIVEAIDEDGSGFISAQEANRFALARPDGMSLLHWIAYWAAGWHINITKYQKDIYTVLLQISDIAPHVLTTNRVYVDDYLDVPVLTRLDALLRSIRPVPENAKKDHNLIEVANTVASLQMERLKMNLSDMGHVIESSLDAVTIAGGSFRVETWILPLILLLLQRHRDVIRLARTVVLDPREFQAHIQSLISVFSVFDERIENLEAKFRQLHSDIDAQFHNFSYGMFFAAYKKNEFSTSDHALLSKVREYWRPDDSWNRPGTKPDVSILSKPVGELLDCNDPVLEPSNPPPEDHVPHPMEGAWSGWFQPREGIPYYIRPHRCVIHPIVDNKLVGKAEVFCGRVDMTGTVAPLDPEPGSSSTPSADLKIHFDFIPEQGRYGQQCCWGVYNAERDIIEGTYSWSTPIRPLDVITTSPPIVPDDEYLNNYSVNLENLGFETNGQSGTDANIAVAGETFQPLPDPVVTITSTPYVPELSSPASNDTVEMDHSAGNSTASTTPDQPRVPIGQADDRDLESTPEDVTGENVASEQAQEETTQPPEVAQTVDTDLDGGVFPYRQSGPTSTRDEPTEIVDGRKGDGRFILTRMPVHLLRF</sequence>
<dbReference type="Proteomes" id="UP000283269">
    <property type="component" value="Unassembled WGS sequence"/>
</dbReference>
<organism evidence="2 3">
    <name type="scientific">Psilocybe cyanescens</name>
    <dbReference type="NCBI Taxonomy" id="93625"/>
    <lineage>
        <taxon>Eukaryota</taxon>
        <taxon>Fungi</taxon>
        <taxon>Dikarya</taxon>
        <taxon>Basidiomycota</taxon>
        <taxon>Agaricomycotina</taxon>
        <taxon>Agaricomycetes</taxon>
        <taxon>Agaricomycetidae</taxon>
        <taxon>Agaricales</taxon>
        <taxon>Agaricineae</taxon>
        <taxon>Strophariaceae</taxon>
        <taxon>Psilocybe</taxon>
    </lineage>
</organism>
<accession>A0A409XK02</accession>
<protein>
    <recommendedName>
        <fullName evidence="4">EF-hand domain-containing protein</fullName>
    </recommendedName>
</protein>
<evidence type="ECO:0000313" key="3">
    <source>
        <dbReference type="Proteomes" id="UP000283269"/>
    </source>
</evidence>
<dbReference type="OrthoDB" id="2122982at2759"/>
<feature type="compositionally biased region" description="Basic and acidic residues" evidence="1">
    <location>
        <begin position="1010"/>
        <end position="1022"/>
    </location>
</feature>
<dbReference type="InParanoid" id="A0A409XK02"/>
<keyword evidence="3" id="KW-1185">Reference proteome</keyword>
<evidence type="ECO:0000313" key="2">
    <source>
        <dbReference type="EMBL" id="PPQ91056.1"/>
    </source>
</evidence>
<dbReference type="STRING" id="93625.A0A409XK02"/>